<dbReference type="Proteomes" id="UP000056209">
    <property type="component" value="Unassembled WGS sequence"/>
</dbReference>
<evidence type="ECO:0000313" key="1">
    <source>
        <dbReference type="EMBL" id="GAQ23491.1"/>
    </source>
</evidence>
<comment type="caution">
    <text evidence="1">The sequence shown here is derived from an EMBL/GenBank/DDBJ whole genome shotgun (WGS) entry which is preliminary data.</text>
</comment>
<dbReference type="AlphaFoldDB" id="A0A117DRY8"/>
<reference evidence="2" key="1">
    <citation type="submission" date="2015-11" db="EMBL/GenBank/DDBJ databases">
        <title>Draft Genome Sequence of the Radioresistant Bacterium Deinococcus grandis, Isolated from Freshwater Fish in Japan.</title>
        <authorList>
            <person name="Satoh K."/>
            <person name="Onodera T."/>
            <person name="Omoso K."/>
            <person name="Takeda-Yano K."/>
            <person name="Katayama T."/>
            <person name="Oono Y."/>
            <person name="Narumi I."/>
        </authorList>
    </citation>
    <scope>NUCLEOTIDE SEQUENCE [LARGE SCALE GENOMIC DNA]</scope>
    <source>
        <strain evidence="2">ATCC 43672</strain>
    </source>
</reference>
<dbReference type="OrthoDB" id="71196at2"/>
<dbReference type="EMBL" id="BCMS01000003">
    <property type="protein sequence ID" value="GAQ23491.1"/>
    <property type="molecule type" value="Genomic_DNA"/>
</dbReference>
<protein>
    <submittedName>
        <fullName evidence="1">Uncharacterized protein</fullName>
    </submittedName>
</protein>
<evidence type="ECO:0000313" key="2">
    <source>
        <dbReference type="Proteomes" id="UP000056209"/>
    </source>
</evidence>
<dbReference type="RefSeq" id="WP_058979413.1">
    <property type="nucleotide sequence ID" value="NZ_BCMS01000003.1"/>
</dbReference>
<accession>A0A117DRY8</accession>
<proteinExistence type="predicted"/>
<sequence>MQGTLTGVVLNATTTDTQTTVKLAGITDNGHRGVTWIHTVTFTGPRKLATLPAEGSVARVTCMATQQVFQGRDGQKASAVSLLGVTLTPHAGPITRKGSTPFLLQAVNEFRFAAFLTRDPVRKPIGVTEARVGVRDRKGHTHYFNCEAWRALAPTLGARRAAAELTLTCILRRDRVDTAVGARAFDVMEVVTLNAQVVANAAD</sequence>
<name>A0A117DRY8_9DEIO</name>
<keyword evidence="2" id="KW-1185">Reference proteome</keyword>
<organism evidence="1 2">
    <name type="scientific">Deinococcus grandis</name>
    <dbReference type="NCBI Taxonomy" id="57498"/>
    <lineage>
        <taxon>Bacteria</taxon>
        <taxon>Thermotogati</taxon>
        <taxon>Deinococcota</taxon>
        <taxon>Deinococci</taxon>
        <taxon>Deinococcales</taxon>
        <taxon>Deinococcaceae</taxon>
        <taxon>Deinococcus</taxon>
    </lineage>
</organism>
<gene>
    <name evidence="1" type="ORF">DEIGR_310010</name>
</gene>